<reference evidence="17 18" key="1">
    <citation type="submission" date="2023-11" db="EMBL/GenBank/DDBJ databases">
        <title>Halocaridina rubra genome assembly.</title>
        <authorList>
            <person name="Smith C."/>
        </authorList>
    </citation>
    <scope>NUCLEOTIDE SEQUENCE [LARGE SCALE GENOMIC DNA]</scope>
    <source>
        <strain evidence="17">EP-1</strain>
        <tissue evidence="17">Whole</tissue>
    </source>
</reference>
<dbReference type="InterPro" id="IPR047192">
    <property type="entry name" value="Euk_RPA1_DBD_C"/>
</dbReference>
<keyword evidence="3 11" id="KW-0235">DNA replication</keyword>
<dbReference type="CDD" id="cd04474">
    <property type="entry name" value="RPA1_DBD_A"/>
    <property type="match status" value="1"/>
</dbReference>
<comment type="function">
    <text evidence="9 11">As part of the heterotrimeric replication protein A complex (RPA/RP-A), binds and stabilizes single-stranded DNA intermediates, that form during DNA replication or upon DNA stress. It prevents their reannealing and in parallel, recruits and activates different proteins and complexes involved in DNA metabolism. Thereby, it plays an essential role both in DNA replication and the cellular response to DNA damage.</text>
</comment>
<evidence type="ECO:0000259" key="14">
    <source>
        <dbReference type="Pfam" id="PF04057"/>
    </source>
</evidence>
<dbReference type="EMBL" id="JAXCGZ010015130">
    <property type="protein sequence ID" value="KAK7071136.1"/>
    <property type="molecule type" value="Genomic_DNA"/>
</dbReference>
<feature type="region of interest" description="Disordered" evidence="12">
    <location>
        <begin position="128"/>
        <end position="172"/>
    </location>
</feature>
<comment type="similarity">
    <text evidence="2 11">Belongs to the replication factor A protein 1 family.</text>
</comment>
<dbReference type="Pfam" id="PF01336">
    <property type="entry name" value="tRNA_anti-codon"/>
    <property type="match status" value="1"/>
</dbReference>
<dbReference type="Pfam" id="PF16900">
    <property type="entry name" value="REPA_OB_2"/>
    <property type="match status" value="1"/>
</dbReference>
<dbReference type="InterPro" id="IPR031657">
    <property type="entry name" value="REPA_OB_2"/>
</dbReference>
<evidence type="ECO:0000256" key="1">
    <source>
        <dbReference type="ARBA" id="ARBA00004123"/>
    </source>
</evidence>
<dbReference type="GO" id="GO:0006281">
    <property type="term" value="P:DNA repair"/>
    <property type="evidence" value="ECO:0007669"/>
    <property type="project" value="InterPro"/>
</dbReference>
<feature type="domain" description="Replication factor-A protein 1 N-terminal" evidence="14">
    <location>
        <begin position="4"/>
        <end position="101"/>
    </location>
</feature>
<dbReference type="InterPro" id="IPR007199">
    <property type="entry name" value="Rep_factor-A_N"/>
</dbReference>
<dbReference type="InterPro" id="IPR012340">
    <property type="entry name" value="NA-bd_OB-fold"/>
</dbReference>
<evidence type="ECO:0000313" key="18">
    <source>
        <dbReference type="Proteomes" id="UP001381693"/>
    </source>
</evidence>
<dbReference type="PANTHER" id="PTHR47165:SF4">
    <property type="entry name" value="OS03G0429900 PROTEIN"/>
    <property type="match status" value="1"/>
</dbReference>
<gene>
    <name evidence="17" type="primary">RPA1</name>
    <name evidence="17" type="ORF">SK128_018906</name>
</gene>
<evidence type="ECO:0000256" key="5">
    <source>
        <dbReference type="ARBA" id="ARBA00022771"/>
    </source>
</evidence>
<keyword evidence="7 11" id="KW-0238">DNA-binding</keyword>
<dbReference type="Gene3D" id="2.40.50.140">
    <property type="entry name" value="Nucleic acid-binding proteins"/>
    <property type="match status" value="4"/>
</dbReference>
<dbReference type="CDD" id="cd04476">
    <property type="entry name" value="RPA1_DBD_C"/>
    <property type="match status" value="1"/>
</dbReference>
<feature type="domain" description="Replication protein A OB" evidence="16">
    <location>
        <begin position="294"/>
        <end position="390"/>
    </location>
</feature>
<dbReference type="CDD" id="cd04475">
    <property type="entry name" value="RPA1_DBD_B"/>
    <property type="match status" value="1"/>
</dbReference>
<dbReference type="GO" id="GO:0006310">
    <property type="term" value="P:DNA recombination"/>
    <property type="evidence" value="ECO:0007669"/>
    <property type="project" value="InterPro"/>
</dbReference>
<dbReference type="GO" id="GO:0005634">
    <property type="term" value="C:nucleus"/>
    <property type="evidence" value="ECO:0007669"/>
    <property type="project" value="UniProtKB-SubCell"/>
</dbReference>
<feature type="compositionally biased region" description="Polar residues" evidence="12">
    <location>
        <begin position="129"/>
        <end position="168"/>
    </location>
</feature>
<feature type="domain" description="OB" evidence="13">
    <location>
        <begin position="186"/>
        <end position="273"/>
    </location>
</feature>
<evidence type="ECO:0000313" key="17">
    <source>
        <dbReference type="EMBL" id="KAK7071136.1"/>
    </source>
</evidence>
<sequence>MTELTRGVIGDITEGAHPDNPVLQILSMKKIPSGEQERYRLLVSDGQYSSSFAMLATQLNSKVQSNEISNNCIVKMVRYLCNTVQESKKVLIILDLEVLKSGSEVGHKIGEPVNYDPNKIRQELEPSRQMMSMAQPQASKQSGGVPQRNPLAQRNPPNYGSGSPSKTPNGGRVHCIAALSPYQNKWTVCARVTNKSAPRTWSNSRGEGKLFSVDLIDESGEIRATAFNEQMDKFYDLLEINKVYYISGATLKQANKQYSNLNNEYEMTFNRMTEITPCHDSTAIPMMQYSFVSLDQLDKVNKDSIVDVIGVCKDSMEVVNINTRTGRETKKRDIQIVDDSNREVRVTLWGVSAESFDGSQQPVIAIKGAKVSDYNGVSLSLVSSSSFQINPDISEAHKLKGWFDNGGNSIDTINLSNQRGGASGGVGTVFKTLGEAKLENLGGRAADQADYYSVSATVSFIRKDNCMYPACPGEGCNKKVLDLNNGLYRCEKCNREYDTFNWRLMLSVNLADITDQVWVTMFQDQAEIVLGSTAQELGTMKDNNKEAFDKVMMDAAFKTYNFKIRVKMETYNDESRLKSVVVGVTPTDPKEYARRLISEIKQLSGQA</sequence>
<dbReference type="Proteomes" id="UP001381693">
    <property type="component" value="Unassembled WGS sequence"/>
</dbReference>
<feature type="domain" description="Replication factor A C-terminal" evidence="15">
    <location>
        <begin position="451"/>
        <end position="596"/>
    </location>
</feature>
<organism evidence="17 18">
    <name type="scientific">Halocaridina rubra</name>
    <name type="common">Hawaiian red shrimp</name>
    <dbReference type="NCBI Taxonomy" id="373956"/>
    <lineage>
        <taxon>Eukaryota</taxon>
        <taxon>Metazoa</taxon>
        <taxon>Ecdysozoa</taxon>
        <taxon>Arthropoda</taxon>
        <taxon>Crustacea</taxon>
        <taxon>Multicrustacea</taxon>
        <taxon>Malacostraca</taxon>
        <taxon>Eumalacostraca</taxon>
        <taxon>Eucarida</taxon>
        <taxon>Decapoda</taxon>
        <taxon>Pleocyemata</taxon>
        <taxon>Caridea</taxon>
        <taxon>Atyoidea</taxon>
        <taxon>Atyidae</taxon>
        <taxon>Halocaridina</taxon>
    </lineage>
</organism>
<dbReference type="Pfam" id="PF08646">
    <property type="entry name" value="Rep_fac-A_C"/>
    <property type="match status" value="1"/>
</dbReference>
<evidence type="ECO:0000256" key="9">
    <source>
        <dbReference type="ARBA" id="ARBA00058595"/>
    </source>
</evidence>
<evidence type="ECO:0000256" key="2">
    <source>
        <dbReference type="ARBA" id="ARBA00005690"/>
    </source>
</evidence>
<protein>
    <recommendedName>
        <fullName evidence="11">Replication protein A subunit</fullName>
    </recommendedName>
</protein>
<keyword evidence="6 11" id="KW-0862">Zinc</keyword>
<accession>A0AAN8ZWC9</accession>
<dbReference type="SUPFAM" id="SSF50249">
    <property type="entry name" value="Nucleic acid-binding proteins"/>
    <property type="match status" value="4"/>
</dbReference>
<evidence type="ECO:0000259" key="16">
    <source>
        <dbReference type="Pfam" id="PF16900"/>
    </source>
</evidence>
<dbReference type="GO" id="GO:0005840">
    <property type="term" value="C:ribosome"/>
    <property type="evidence" value="ECO:0007669"/>
    <property type="project" value="UniProtKB-KW"/>
</dbReference>
<dbReference type="PANTHER" id="PTHR47165">
    <property type="entry name" value="OS03G0429900 PROTEIN"/>
    <property type="match status" value="1"/>
</dbReference>
<evidence type="ECO:0000256" key="6">
    <source>
        <dbReference type="ARBA" id="ARBA00022833"/>
    </source>
</evidence>
<dbReference type="NCBIfam" id="TIGR00617">
    <property type="entry name" value="rpa1"/>
    <property type="match status" value="1"/>
</dbReference>
<dbReference type="FunFam" id="2.40.50.140:FF:000117">
    <property type="entry name" value="Replication protein A subunit"/>
    <property type="match status" value="1"/>
</dbReference>
<keyword evidence="18" id="KW-1185">Reference proteome</keyword>
<dbReference type="InterPro" id="IPR013955">
    <property type="entry name" value="Rep_factor-A_C"/>
</dbReference>
<evidence type="ECO:0000256" key="12">
    <source>
        <dbReference type="SAM" id="MobiDB-lite"/>
    </source>
</evidence>
<evidence type="ECO:0000256" key="8">
    <source>
        <dbReference type="ARBA" id="ARBA00023242"/>
    </source>
</evidence>
<dbReference type="FunFam" id="2.40.50.140:FF:000041">
    <property type="entry name" value="Replication protein A subunit"/>
    <property type="match status" value="1"/>
</dbReference>
<dbReference type="GO" id="GO:0006260">
    <property type="term" value="P:DNA replication"/>
    <property type="evidence" value="ECO:0007669"/>
    <property type="project" value="UniProtKB-KW"/>
</dbReference>
<keyword evidence="17" id="KW-0687">Ribonucleoprotein</keyword>
<keyword evidence="8 11" id="KW-0539">Nucleus</keyword>
<keyword evidence="17" id="KW-0689">Ribosomal protein</keyword>
<dbReference type="FunFam" id="2.40.50.140:FF:000064">
    <property type="entry name" value="Replication protein A subunit"/>
    <property type="match status" value="1"/>
</dbReference>
<evidence type="ECO:0000256" key="7">
    <source>
        <dbReference type="ARBA" id="ARBA00023125"/>
    </source>
</evidence>
<comment type="subcellular location">
    <subcellularLocation>
        <location evidence="1 11">Nucleus</location>
    </subcellularLocation>
</comment>
<evidence type="ECO:0000259" key="13">
    <source>
        <dbReference type="Pfam" id="PF01336"/>
    </source>
</evidence>
<keyword evidence="5 11" id="KW-0863">Zinc-finger</keyword>
<evidence type="ECO:0000256" key="3">
    <source>
        <dbReference type="ARBA" id="ARBA00022705"/>
    </source>
</evidence>
<comment type="caution">
    <text evidence="17">The sequence shown here is derived from an EMBL/GenBank/DDBJ whole genome shotgun (WGS) entry which is preliminary data.</text>
</comment>
<dbReference type="CDD" id="cd04477">
    <property type="entry name" value="RPA1N"/>
    <property type="match status" value="1"/>
</dbReference>
<evidence type="ECO:0000256" key="11">
    <source>
        <dbReference type="RuleBase" id="RU364130"/>
    </source>
</evidence>
<evidence type="ECO:0000259" key="15">
    <source>
        <dbReference type="Pfam" id="PF08646"/>
    </source>
</evidence>
<dbReference type="Pfam" id="PF04057">
    <property type="entry name" value="Rep-A_N"/>
    <property type="match status" value="1"/>
</dbReference>
<dbReference type="FunFam" id="2.40.50.140:FF:000090">
    <property type="entry name" value="Replication protein A subunit"/>
    <property type="match status" value="1"/>
</dbReference>
<dbReference type="InterPro" id="IPR004365">
    <property type="entry name" value="NA-bd_OB_tRNA"/>
</dbReference>
<dbReference type="GO" id="GO:0003677">
    <property type="term" value="F:DNA binding"/>
    <property type="evidence" value="ECO:0007669"/>
    <property type="project" value="UniProtKB-KW"/>
</dbReference>
<dbReference type="GO" id="GO:0008270">
    <property type="term" value="F:zinc ion binding"/>
    <property type="evidence" value="ECO:0007669"/>
    <property type="project" value="UniProtKB-KW"/>
</dbReference>
<evidence type="ECO:0000256" key="4">
    <source>
        <dbReference type="ARBA" id="ARBA00022723"/>
    </source>
</evidence>
<dbReference type="AlphaFoldDB" id="A0AAN8ZWC9"/>
<comment type="subunit">
    <text evidence="10 11">Component of the heterotrimeric canonical replication protein A complex (RPA).</text>
</comment>
<proteinExistence type="inferred from homology"/>
<keyword evidence="4 11" id="KW-0479">Metal-binding</keyword>
<name>A0AAN8ZWC9_HALRR</name>
<evidence type="ECO:0000256" key="10">
    <source>
        <dbReference type="ARBA" id="ARBA00062035"/>
    </source>
</evidence>
<dbReference type="InterPro" id="IPR004591">
    <property type="entry name" value="Rfa1"/>
</dbReference>